<dbReference type="InterPro" id="IPR001460">
    <property type="entry name" value="PCN-bd_Tpept"/>
</dbReference>
<dbReference type="GO" id="GO:0008233">
    <property type="term" value="F:peptidase activity"/>
    <property type="evidence" value="ECO:0007669"/>
    <property type="project" value="UniProtKB-KW"/>
</dbReference>
<evidence type="ECO:0000256" key="2">
    <source>
        <dbReference type="ARBA" id="ARBA00022475"/>
    </source>
</evidence>
<keyword evidence="8" id="KW-0133">Cell shape</keyword>
<keyword evidence="4 17" id="KW-0132">Cell division</keyword>
<comment type="subcellular location">
    <subcellularLocation>
        <location evidence="1">Membrane</location>
    </subcellularLocation>
</comment>
<keyword evidence="11" id="KW-0472">Membrane</keyword>
<dbReference type="Gene3D" id="3.30.450.330">
    <property type="match status" value="1"/>
</dbReference>
<evidence type="ECO:0000256" key="5">
    <source>
        <dbReference type="ARBA" id="ARBA00022670"/>
    </source>
</evidence>
<keyword evidence="3" id="KW-0997">Cell inner membrane</keyword>
<evidence type="ECO:0000256" key="7">
    <source>
        <dbReference type="ARBA" id="ARBA00022801"/>
    </source>
</evidence>
<evidence type="ECO:0000256" key="1">
    <source>
        <dbReference type="ARBA" id="ARBA00004370"/>
    </source>
</evidence>
<dbReference type="SUPFAM" id="SSF56519">
    <property type="entry name" value="Penicillin binding protein dimerisation domain"/>
    <property type="match status" value="1"/>
</dbReference>
<dbReference type="InterPro" id="IPR005311">
    <property type="entry name" value="PBP_dimer"/>
</dbReference>
<evidence type="ECO:0000256" key="13">
    <source>
        <dbReference type="ARBA" id="ARBA00023306"/>
    </source>
</evidence>
<gene>
    <name evidence="17" type="ORF">MNBD_GAMMA26-1063</name>
</gene>
<keyword evidence="14" id="KW-0961">Cell wall biogenesis/degradation</keyword>
<accession>A0A3B1BEE5</accession>
<evidence type="ECO:0000256" key="4">
    <source>
        <dbReference type="ARBA" id="ARBA00022618"/>
    </source>
</evidence>
<dbReference type="SUPFAM" id="SSF56601">
    <property type="entry name" value="beta-lactamase/transpeptidase-like"/>
    <property type="match status" value="1"/>
</dbReference>
<keyword evidence="17" id="KW-0808">Transferase</keyword>
<dbReference type="Gene3D" id="3.40.710.10">
    <property type="entry name" value="DD-peptidase/beta-lactamase superfamily"/>
    <property type="match status" value="1"/>
</dbReference>
<dbReference type="InterPro" id="IPR037532">
    <property type="entry name" value="FtsI_transpept"/>
</dbReference>
<dbReference type="InterPro" id="IPR050515">
    <property type="entry name" value="Beta-lactam/transpept"/>
</dbReference>
<dbReference type="HAMAP" id="MF_02080">
    <property type="entry name" value="FtsI_transpept"/>
    <property type="match status" value="1"/>
</dbReference>
<keyword evidence="7" id="KW-0378">Hydrolase</keyword>
<evidence type="ECO:0000256" key="11">
    <source>
        <dbReference type="ARBA" id="ARBA00023136"/>
    </source>
</evidence>
<keyword evidence="5" id="KW-0645">Protease</keyword>
<dbReference type="Pfam" id="PF00905">
    <property type="entry name" value="Transpeptidase"/>
    <property type="match status" value="1"/>
</dbReference>
<evidence type="ECO:0000256" key="6">
    <source>
        <dbReference type="ARBA" id="ARBA00022692"/>
    </source>
</evidence>
<dbReference type="GO" id="GO:0008360">
    <property type="term" value="P:regulation of cell shape"/>
    <property type="evidence" value="ECO:0007669"/>
    <property type="project" value="UniProtKB-KW"/>
</dbReference>
<evidence type="ECO:0000259" key="15">
    <source>
        <dbReference type="Pfam" id="PF00905"/>
    </source>
</evidence>
<dbReference type="PANTHER" id="PTHR30627:SF1">
    <property type="entry name" value="PEPTIDOGLYCAN D,D-TRANSPEPTIDASE FTSI"/>
    <property type="match status" value="1"/>
</dbReference>
<feature type="domain" description="Penicillin-binding protein dimerisation" evidence="16">
    <location>
        <begin position="70"/>
        <end position="223"/>
    </location>
</feature>
<dbReference type="GO" id="GO:0009252">
    <property type="term" value="P:peptidoglycan biosynthetic process"/>
    <property type="evidence" value="ECO:0007669"/>
    <property type="project" value="UniProtKB-KW"/>
</dbReference>
<keyword evidence="13" id="KW-0131">Cell cycle</keyword>
<evidence type="ECO:0000256" key="12">
    <source>
        <dbReference type="ARBA" id="ARBA00023210"/>
    </source>
</evidence>
<dbReference type="GO" id="GO:0000917">
    <property type="term" value="P:division septum assembly"/>
    <property type="evidence" value="ECO:0007669"/>
    <property type="project" value="UniProtKB-KW"/>
</dbReference>
<evidence type="ECO:0000259" key="16">
    <source>
        <dbReference type="Pfam" id="PF03717"/>
    </source>
</evidence>
<dbReference type="GO" id="GO:0008955">
    <property type="term" value="F:peptidoglycan glycosyltransferase activity"/>
    <property type="evidence" value="ECO:0007669"/>
    <property type="project" value="InterPro"/>
</dbReference>
<dbReference type="Pfam" id="PF03717">
    <property type="entry name" value="PBP_dimer"/>
    <property type="match status" value="1"/>
</dbReference>
<dbReference type="GO" id="GO:0006508">
    <property type="term" value="P:proteolysis"/>
    <property type="evidence" value="ECO:0007669"/>
    <property type="project" value="UniProtKB-KW"/>
</dbReference>
<evidence type="ECO:0000256" key="10">
    <source>
        <dbReference type="ARBA" id="ARBA00022989"/>
    </source>
</evidence>
<dbReference type="InterPro" id="IPR012338">
    <property type="entry name" value="Beta-lactam/transpept-like"/>
</dbReference>
<keyword evidence="6" id="KW-0812">Transmembrane</keyword>
<evidence type="ECO:0000256" key="8">
    <source>
        <dbReference type="ARBA" id="ARBA00022960"/>
    </source>
</evidence>
<dbReference type="GO" id="GO:0008658">
    <property type="term" value="F:penicillin binding"/>
    <property type="evidence" value="ECO:0007669"/>
    <property type="project" value="InterPro"/>
</dbReference>
<evidence type="ECO:0000313" key="17">
    <source>
        <dbReference type="EMBL" id="VAX08780.1"/>
    </source>
</evidence>
<organism evidence="17">
    <name type="scientific">hydrothermal vent metagenome</name>
    <dbReference type="NCBI Taxonomy" id="652676"/>
    <lineage>
        <taxon>unclassified sequences</taxon>
        <taxon>metagenomes</taxon>
        <taxon>ecological metagenomes</taxon>
    </lineage>
</organism>
<keyword evidence="9" id="KW-0573">Peptidoglycan synthesis</keyword>
<evidence type="ECO:0000256" key="9">
    <source>
        <dbReference type="ARBA" id="ARBA00022984"/>
    </source>
</evidence>
<dbReference type="GO" id="GO:0071555">
    <property type="term" value="P:cell wall organization"/>
    <property type="evidence" value="ECO:0007669"/>
    <property type="project" value="UniProtKB-KW"/>
</dbReference>
<dbReference type="EC" id="2.4.1.129" evidence="17"/>
<reference evidence="17" key="1">
    <citation type="submission" date="2018-06" db="EMBL/GenBank/DDBJ databases">
        <authorList>
            <person name="Zhirakovskaya E."/>
        </authorList>
    </citation>
    <scope>NUCLEOTIDE SEQUENCE</scope>
</reference>
<dbReference type="Gene3D" id="3.90.1310.10">
    <property type="entry name" value="Penicillin-binding protein 2a (Domain 2)"/>
    <property type="match status" value="1"/>
</dbReference>
<evidence type="ECO:0000256" key="14">
    <source>
        <dbReference type="ARBA" id="ARBA00023316"/>
    </source>
</evidence>
<sequence>MVNENRKKRAVQVQTQTARKLPSYVGRRRTVLGLLCLGLIALVARAVDQHVIETDFLQNEGERRHLRVVKIPAHRGMIMDRNGAPLAISTPVDSVWANPKLLSPDRQALALLEQTLGKNQDDLRRLLARRSDRAFVYLKRRANPDMAEQVMALAEEHDLNGIGLQREYRRYYPDGEVFAHVLGFTDVDDRGQEGMELAYNDWLVGEPGAKRVIQDGRARVVKDVENIRAPHPGQDLILSLDRRLQYLAHSELKIAVQKHKARSGSVVILDVRTGEVLAMVNQPAYNPNGSRDGRGGILRNRALTDVFEPGSTMKPFAISAALELGQVTPATIVDTSPGTMRVGREMVQDHHNYGVLDVSGVIQKSSNVGVSKIALNLPKETLWRTLSDLGFGQVSASGFPGESAGQLSSYQHWTSIDQATLSFGYGLSVTPLQLAQAYSVLAADGVLRPVSLMRQDAAPAGKLVMSAATARSMRVMLEGVVSAGGTALQAAVYGYRVAGKTGTVKKSIAGGYAEDRYLAVFAGMAPVSDPRLVMVVMLNEPSAGEFYGGQVAAPVFSKVMAGALRLLNITPDAITPGVRLAGGGVRP</sequence>
<dbReference type="AlphaFoldDB" id="A0A3B1BEE5"/>
<dbReference type="GO" id="GO:0005886">
    <property type="term" value="C:plasma membrane"/>
    <property type="evidence" value="ECO:0007669"/>
    <property type="project" value="InterPro"/>
</dbReference>
<proteinExistence type="inferred from homology"/>
<protein>
    <submittedName>
        <fullName evidence="17">Cell division protein FtsI [Peptidoglycan synthetase]</fullName>
        <ecNumber evidence="17">2.4.1.129</ecNumber>
    </submittedName>
</protein>
<feature type="domain" description="Penicillin-binding protein transpeptidase" evidence="15">
    <location>
        <begin position="264"/>
        <end position="560"/>
    </location>
</feature>
<evidence type="ECO:0000256" key="3">
    <source>
        <dbReference type="ARBA" id="ARBA00022519"/>
    </source>
</evidence>
<dbReference type="Gene3D" id="1.10.150.770">
    <property type="match status" value="1"/>
</dbReference>
<name>A0A3B1BEE5_9ZZZZ</name>
<dbReference type="InterPro" id="IPR036138">
    <property type="entry name" value="PBP_dimer_sf"/>
</dbReference>
<keyword evidence="2" id="KW-1003">Cell membrane</keyword>
<keyword evidence="17" id="KW-0328">Glycosyltransferase</keyword>
<keyword evidence="12" id="KW-0717">Septation</keyword>
<dbReference type="EMBL" id="UOFX01000041">
    <property type="protein sequence ID" value="VAX08780.1"/>
    <property type="molecule type" value="Genomic_DNA"/>
</dbReference>
<dbReference type="PANTHER" id="PTHR30627">
    <property type="entry name" value="PEPTIDOGLYCAN D,D-TRANSPEPTIDASE"/>
    <property type="match status" value="1"/>
</dbReference>
<keyword evidence="10" id="KW-1133">Transmembrane helix</keyword>